<dbReference type="GO" id="GO:0032259">
    <property type="term" value="P:methylation"/>
    <property type="evidence" value="ECO:0007669"/>
    <property type="project" value="UniProtKB-KW"/>
</dbReference>
<dbReference type="SUPFAM" id="SSF46767">
    <property type="entry name" value="Methylated DNA-protein cysteine methyltransferase, C-terminal domain"/>
    <property type="match status" value="1"/>
</dbReference>
<feature type="domain" description="Methylated-DNA-[protein]-cysteine S-methyltransferase DNA binding" evidence="8">
    <location>
        <begin position="92"/>
        <end position="171"/>
    </location>
</feature>
<dbReference type="InterPro" id="IPR014048">
    <property type="entry name" value="MethylDNA_cys_MeTrfase_DNA-bd"/>
</dbReference>
<dbReference type="Pfam" id="PF01035">
    <property type="entry name" value="DNA_binding_1"/>
    <property type="match status" value="1"/>
</dbReference>
<gene>
    <name evidence="9" type="ORF">H9906_04015</name>
</gene>
<evidence type="ECO:0000256" key="6">
    <source>
        <dbReference type="ARBA" id="ARBA00023204"/>
    </source>
</evidence>
<accession>A0A9D2U9G0</accession>
<evidence type="ECO:0000313" key="9">
    <source>
        <dbReference type="EMBL" id="HJD44178.1"/>
    </source>
</evidence>
<dbReference type="EC" id="2.1.1.63" evidence="9"/>
<sequence length="184" mass="20517">MTTLLLLQSELSTPLGKLILMHDESGNLRAADWDEYAARLPALLQRQYRDIDLKIQPHVTTKAHLNHERFTRYFDGDLHALEAIPLQLGGTDFQQQVWLALRHIPVGATWSYKDLASFISRPKACRAVGTANGLNPVAIVLPCHRVIGSSGSMVGYASGLARKRWLLQHEQALTSTQSSLFGIY</sequence>
<proteinExistence type="predicted"/>
<comment type="catalytic activity">
    <reaction evidence="7">
        <text>a 6-O-methyl-2'-deoxyguanosine in DNA + L-cysteinyl-[protein] = S-methyl-L-cysteinyl-[protein] + a 2'-deoxyguanosine in DNA</text>
        <dbReference type="Rhea" id="RHEA:24000"/>
        <dbReference type="Rhea" id="RHEA-COMP:10131"/>
        <dbReference type="Rhea" id="RHEA-COMP:10132"/>
        <dbReference type="Rhea" id="RHEA-COMP:11367"/>
        <dbReference type="Rhea" id="RHEA-COMP:11368"/>
        <dbReference type="ChEBI" id="CHEBI:29950"/>
        <dbReference type="ChEBI" id="CHEBI:82612"/>
        <dbReference type="ChEBI" id="CHEBI:85445"/>
        <dbReference type="ChEBI" id="CHEBI:85448"/>
        <dbReference type="EC" id="2.1.1.63"/>
    </reaction>
</comment>
<protein>
    <submittedName>
        <fullName evidence="9">Methylated-DNA--[protein]-cysteine S-methyltransferase</fullName>
        <ecNumber evidence="9">2.1.1.63</ecNumber>
    </submittedName>
</protein>
<organism evidence="9 10">
    <name type="scientific">Candidatus Paenalcaligenes intestinipullorum</name>
    <dbReference type="NCBI Taxonomy" id="2838718"/>
    <lineage>
        <taxon>Bacteria</taxon>
        <taxon>Pseudomonadati</taxon>
        <taxon>Pseudomonadota</taxon>
        <taxon>Betaproteobacteria</taxon>
        <taxon>Burkholderiales</taxon>
        <taxon>Alcaligenaceae</taxon>
        <taxon>Paenalcaligenes</taxon>
    </lineage>
</organism>
<dbReference type="PROSITE" id="PS00374">
    <property type="entry name" value="MGMT"/>
    <property type="match status" value="1"/>
</dbReference>
<evidence type="ECO:0000259" key="8">
    <source>
        <dbReference type="Pfam" id="PF01035"/>
    </source>
</evidence>
<dbReference type="EMBL" id="DWUQ01000081">
    <property type="protein sequence ID" value="HJD44178.1"/>
    <property type="molecule type" value="Genomic_DNA"/>
</dbReference>
<dbReference type="InterPro" id="IPR036217">
    <property type="entry name" value="MethylDNA_cys_MeTrfase_DNAb"/>
</dbReference>
<dbReference type="InterPro" id="IPR036631">
    <property type="entry name" value="MGMT_N_sf"/>
</dbReference>
<reference evidence="9" key="1">
    <citation type="journal article" date="2021" name="PeerJ">
        <title>Extensive microbial diversity within the chicken gut microbiome revealed by metagenomics and culture.</title>
        <authorList>
            <person name="Gilroy R."/>
            <person name="Ravi A."/>
            <person name="Getino M."/>
            <person name="Pursley I."/>
            <person name="Horton D.L."/>
            <person name="Alikhan N.F."/>
            <person name="Baker D."/>
            <person name="Gharbi K."/>
            <person name="Hall N."/>
            <person name="Watson M."/>
            <person name="Adriaenssens E.M."/>
            <person name="Foster-Nyarko E."/>
            <person name="Jarju S."/>
            <person name="Secka A."/>
            <person name="Antonio M."/>
            <person name="Oren A."/>
            <person name="Chaudhuri R.R."/>
            <person name="La Ragione R."/>
            <person name="Hildebrand F."/>
            <person name="Pallen M.J."/>
        </authorList>
    </citation>
    <scope>NUCLEOTIDE SEQUENCE</scope>
    <source>
        <strain evidence="9">9264</strain>
    </source>
</reference>
<reference evidence="9" key="2">
    <citation type="submission" date="2021-04" db="EMBL/GenBank/DDBJ databases">
        <authorList>
            <person name="Gilroy R."/>
        </authorList>
    </citation>
    <scope>NUCLEOTIDE SEQUENCE</scope>
    <source>
        <strain evidence="9">9264</strain>
    </source>
</reference>
<dbReference type="FunFam" id="1.10.10.10:FF:000337">
    <property type="entry name" value="Methylated-DNA--protein-cysteine methyltransferase"/>
    <property type="match status" value="1"/>
</dbReference>
<keyword evidence="4 9" id="KW-0808">Transferase</keyword>
<dbReference type="PANTHER" id="PTHR10815:SF5">
    <property type="entry name" value="METHYLATED-DNA--PROTEIN-CYSTEINE METHYLTRANSFERASE"/>
    <property type="match status" value="1"/>
</dbReference>
<comment type="caution">
    <text evidence="9">The sequence shown here is derived from an EMBL/GenBank/DDBJ whole genome shotgun (WGS) entry which is preliminary data.</text>
</comment>
<name>A0A9D2U9G0_9BURK</name>
<evidence type="ECO:0000256" key="1">
    <source>
        <dbReference type="ARBA" id="ARBA00001286"/>
    </source>
</evidence>
<keyword evidence="5" id="KW-0227">DNA damage</keyword>
<evidence type="ECO:0000256" key="7">
    <source>
        <dbReference type="ARBA" id="ARBA00049348"/>
    </source>
</evidence>
<dbReference type="InterPro" id="IPR001497">
    <property type="entry name" value="MethylDNA_cys_MeTrfase_AS"/>
</dbReference>
<dbReference type="GO" id="GO:0003908">
    <property type="term" value="F:methylated-DNA-[protein]-cysteine S-methyltransferase activity"/>
    <property type="evidence" value="ECO:0007669"/>
    <property type="project" value="UniProtKB-EC"/>
</dbReference>
<keyword evidence="3 9" id="KW-0489">Methyltransferase</keyword>
<keyword evidence="6" id="KW-0234">DNA repair</keyword>
<dbReference type="PANTHER" id="PTHR10815">
    <property type="entry name" value="METHYLATED-DNA--PROTEIN-CYSTEINE METHYLTRANSFERASE"/>
    <property type="match status" value="1"/>
</dbReference>
<evidence type="ECO:0000256" key="4">
    <source>
        <dbReference type="ARBA" id="ARBA00022679"/>
    </source>
</evidence>
<dbReference type="InterPro" id="IPR036388">
    <property type="entry name" value="WH-like_DNA-bd_sf"/>
</dbReference>
<dbReference type="CDD" id="cd06445">
    <property type="entry name" value="ATase"/>
    <property type="match status" value="1"/>
</dbReference>
<dbReference type="GO" id="GO:0006281">
    <property type="term" value="P:DNA repair"/>
    <property type="evidence" value="ECO:0007669"/>
    <property type="project" value="UniProtKB-KW"/>
</dbReference>
<dbReference type="Proteomes" id="UP000823889">
    <property type="component" value="Unassembled WGS sequence"/>
</dbReference>
<evidence type="ECO:0000313" key="10">
    <source>
        <dbReference type="Proteomes" id="UP000823889"/>
    </source>
</evidence>
<keyword evidence="2" id="KW-0963">Cytoplasm</keyword>
<dbReference type="NCBIfam" id="TIGR00589">
    <property type="entry name" value="ogt"/>
    <property type="match status" value="1"/>
</dbReference>
<comment type="catalytic activity">
    <reaction evidence="1">
        <text>a 4-O-methyl-thymidine in DNA + L-cysteinyl-[protein] = a thymidine in DNA + S-methyl-L-cysteinyl-[protein]</text>
        <dbReference type="Rhea" id="RHEA:53428"/>
        <dbReference type="Rhea" id="RHEA-COMP:10131"/>
        <dbReference type="Rhea" id="RHEA-COMP:10132"/>
        <dbReference type="Rhea" id="RHEA-COMP:13555"/>
        <dbReference type="Rhea" id="RHEA-COMP:13556"/>
        <dbReference type="ChEBI" id="CHEBI:29950"/>
        <dbReference type="ChEBI" id="CHEBI:82612"/>
        <dbReference type="ChEBI" id="CHEBI:137386"/>
        <dbReference type="ChEBI" id="CHEBI:137387"/>
        <dbReference type="EC" id="2.1.1.63"/>
    </reaction>
</comment>
<evidence type="ECO:0000256" key="3">
    <source>
        <dbReference type="ARBA" id="ARBA00022603"/>
    </source>
</evidence>
<dbReference type="AlphaFoldDB" id="A0A9D2U9G0"/>
<dbReference type="Gene3D" id="1.10.10.10">
    <property type="entry name" value="Winged helix-like DNA-binding domain superfamily/Winged helix DNA-binding domain"/>
    <property type="match status" value="1"/>
</dbReference>
<evidence type="ECO:0000256" key="2">
    <source>
        <dbReference type="ARBA" id="ARBA00022490"/>
    </source>
</evidence>
<dbReference type="SUPFAM" id="SSF53155">
    <property type="entry name" value="Methylated DNA-protein cysteine methyltransferase domain"/>
    <property type="match status" value="1"/>
</dbReference>
<evidence type="ECO:0000256" key="5">
    <source>
        <dbReference type="ARBA" id="ARBA00022763"/>
    </source>
</evidence>